<keyword evidence="2" id="KW-1185">Reference proteome</keyword>
<dbReference type="Proteomes" id="UP000651852">
    <property type="component" value="Unassembled WGS sequence"/>
</dbReference>
<dbReference type="EMBL" id="JACONW010000002">
    <property type="protein sequence ID" value="MBC3948307.1"/>
    <property type="molecule type" value="Genomic_DNA"/>
</dbReference>
<comment type="caution">
    <text evidence="1">The sequence shown here is derived from an EMBL/GenBank/DDBJ whole genome shotgun (WGS) entry which is preliminary data.</text>
</comment>
<gene>
    <name evidence="1" type="ORF">H8S59_00780</name>
</gene>
<dbReference type="RefSeq" id="WP_187520107.1">
    <property type="nucleotide sequence ID" value="NZ_JACONW010000002.1"/>
</dbReference>
<proteinExistence type="predicted"/>
<organism evidence="1 2">
    <name type="scientific">Pseudomonas folii</name>
    <dbReference type="NCBI Taxonomy" id="2762593"/>
    <lineage>
        <taxon>Bacteria</taxon>
        <taxon>Pseudomonadati</taxon>
        <taxon>Pseudomonadota</taxon>
        <taxon>Gammaproteobacteria</taxon>
        <taxon>Pseudomonadales</taxon>
        <taxon>Pseudomonadaceae</taxon>
        <taxon>Pseudomonas</taxon>
    </lineage>
</organism>
<name>A0ABR7ATQ9_9PSED</name>
<evidence type="ECO:0000313" key="2">
    <source>
        <dbReference type="Proteomes" id="UP000651852"/>
    </source>
</evidence>
<reference evidence="1 2" key="1">
    <citation type="submission" date="2020-08" db="EMBL/GenBank/DDBJ databases">
        <title>Putative novel bacterial strains isolated from necrotic wheat leaf tissues caused by Xanthomonas translucens.</title>
        <authorList>
            <person name="Tambong J.T."/>
        </authorList>
    </citation>
    <scope>NUCLEOTIDE SEQUENCE [LARGE SCALE GENOMIC DNA]</scope>
    <source>
        <strain evidence="1 2">DOAB 1069</strain>
    </source>
</reference>
<sequence length="264" mass="29679">MTNQTKPGAMVLLPRELAKTVMYWVERANQNGDEDLPEFFQLRAILDAEQPPAVGGEPEVLAWIIQYGSVLPGITGQRSVQIKDPAPCSGRVTELIDRAHVAPLLAEIERLRNGFFQKVTDADLKEISDFVGDGDLPTKSFFMRPDAAYLANVTMHMVRDVQAMRARIAQLEAAQGEAFGYWRVHPDTPLQGMFLAWREESNQDILSAEKMGYSITKLYRQAQPTTAKVVLPERREISQSTPYLSDLDCEWNACLDEVARLNQP</sequence>
<accession>A0ABR7ATQ9</accession>
<protein>
    <submittedName>
        <fullName evidence="1">Uncharacterized protein</fullName>
    </submittedName>
</protein>
<evidence type="ECO:0000313" key="1">
    <source>
        <dbReference type="EMBL" id="MBC3948307.1"/>
    </source>
</evidence>